<keyword evidence="3" id="KW-1185">Reference proteome</keyword>
<dbReference type="InterPro" id="IPR020904">
    <property type="entry name" value="Sc_DH/Rdtase_CS"/>
</dbReference>
<dbReference type="PROSITE" id="PS00061">
    <property type="entry name" value="ADH_SHORT"/>
    <property type="match status" value="1"/>
</dbReference>
<name>A0A5B2VAJ5_9HYPH</name>
<gene>
    <name evidence="2" type="ORF">F0L46_20960</name>
</gene>
<organism evidence="2 3">
    <name type="scientific">Salinarimonas soli</name>
    <dbReference type="NCBI Taxonomy" id="1638099"/>
    <lineage>
        <taxon>Bacteria</taxon>
        <taxon>Pseudomonadati</taxon>
        <taxon>Pseudomonadota</taxon>
        <taxon>Alphaproteobacteria</taxon>
        <taxon>Hyphomicrobiales</taxon>
        <taxon>Salinarimonadaceae</taxon>
        <taxon>Salinarimonas</taxon>
    </lineage>
</organism>
<dbReference type="PRINTS" id="PR00080">
    <property type="entry name" value="SDRFAMILY"/>
</dbReference>
<dbReference type="InterPro" id="IPR036291">
    <property type="entry name" value="NAD(P)-bd_dom_sf"/>
</dbReference>
<dbReference type="PANTHER" id="PTHR42760">
    <property type="entry name" value="SHORT-CHAIN DEHYDROGENASES/REDUCTASES FAMILY MEMBER"/>
    <property type="match status" value="1"/>
</dbReference>
<reference evidence="2 3" key="1">
    <citation type="submission" date="2019-09" db="EMBL/GenBank/DDBJ databases">
        <title>Salinarimonas rosea gen. nov., sp. nov., a new member of the a-2 subgroup of the Proteobacteria.</title>
        <authorList>
            <person name="Liu J."/>
        </authorList>
    </citation>
    <scope>NUCLEOTIDE SEQUENCE [LARGE SCALE GENOMIC DNA]</scope>
    <source>
        <strain evidence="2 3">BN140002</strain>
    </source>
</reference>
<sequence>MPAADAIALSPPAGSRVAVVGAAGGIGRCLVERLLAAGCQVAALDLPASLERHPVPEGVIAHALDATDEGAVEDAFSAVHDAFGALDGLVNLVGFTRERVPVSETPLGTWEEVVEGNLSSTFLACRAALPLLHQGRNAAIVNTSSGLAMKPTPGYGPYSVAKAGVLALTRLLAQENAPRVRANAVAPSAVDTAFLRGGTGRGGDDASATRLDVEAYLRTIPLGRIADADDVVGPILFLLGPASAYVTGHTLHVNGGLLMT</sequence>
<dbReference type="EMBL" id="VUOA01000037">
    <property type="protein sequence ID" value="KAA2235217.1"/>
    <property type="molecule type" value="Genomic_DNA"/>
</dbReference>
<dbReference type="CDD" id="cd05233">
    <property type="entry name" value="SDR_c"/>
    <property type="match status" value="1"/>
</dbReference>
<dbReference type="OrthoDB" id="198783at2"/>
<dbReference type="InterPro" id="IPR002347">
    <property type="entry name" value="SDR_fam"/>
</dbReference>
<dbReference type="GO" id="GO:0016616">
    <property type="term" value="F:oxidoreductase activity, acting on the CH-OH group of donors, NAD or NADP as acceptor"/>
    <property type="evidence" value="ECO:0007669"/>
    <property type="project" value="TreeGrafter"/>
</dbReference>
<evidence type="ECO:0000256" key="1">
    <source>
        <dbReference type="ARBA" id="ARBA00006484"/>
    </source>
</evidence>
<comment type="caution">
    <text evidence="2">The sequence shown here is derived from an EMBL/GenBank/DDBJ whole genome shotgun (WGS) entry which is preliminary data.</text>
</comment>
<evidence type="ECO:0000313" key="3">
    <source>
        <dbReference type="Proteomes" id="UP000323142"/>
    </source>
</evidence>
<dbReference type="RefSeq" id="WP_149821228.1">
    <property type="nucleotide sequence ID" value="NZ_VUOA01000037.1"/>
</dbReference>
<dbReference type="AlphaFoldDB" id="A0A5B2VAJ5"/>
<comment type="similarity">
    <text evidence="1">Belongs to the short-chain dehydrogenases/reductases (SDR) family.</text>
</comment>
<dbReference type="Proteomes" id="UP000323142">
    <property type="component" value="Unassembled WGS sequence"/>
</dbReference>
<proteinExistence type="inferred from homology"/>
<protein>
    <submittedName>
        <fullName evidence="2">SDR family oxidoreductase</fullName>
    </submittedName>
</protein>
<dbReference type="Gene3D" id="3.40.50.720">
    <property type="entry name" value="NAD(P)-binding Rossmann-like Domain"/>
    <property type="match status" value="1"/>
</dbReference>
<dbReference type="SUPFAM" id="SSF51735">
    <property type="entry name" value="NAD(P)-binding Rossmann-fold domains"/>
    <property type="match status" value="1"/>
</dbReference>
<dbReference type="PRINTS" id="PR00081">
    <property type="entry name" value="GDHRDH"/>
</dbReference>
<evidence type="ECO:0000313" key="2">
    <source>
        <dbReference type="EMBL" id="KAA2235217.1"/>
    </source>
</evidence>
<reference evidence="2 3" key="2">
    <citation type="submission" date="2019-09" db="EMBL/GenBank/DDBJ databases">
        <authorList>
            <person name="Jin C."/>
        </authorList>
    </citation>
    <scope>NUCLEOTIDE SEQUENCE [LARGE SCALE GENOMIC DNA]</scope>
    <source>
        <strain evidence="2 3">BN140002</strain>
    </source>
</reference>
<dbReference type="Pfam" id="PF13561">
    <property type="entry name" value="adh_short_C2"/>
    <property type="match status" value="1"/>
</dbReference>
<accession>A0A5B2VAJ5</accession>